<evidence type="ECO:0000259" key="3">
    <source>
        <dbReference type="Pfam" id="PF11258"/>
    </source>
</evidence>
<feature type="signal peptide" evidence="2">
    <location>
        <begin position="1"/>
        <end position="21"/>
    </location>
</feature>
<feature type="compositionally biased region" description="Polar residues" evidence="1">
    <location>
        <begin position="30"/>
        <end position="47"/>
    </location>
</feature>
<dbReference type="PATRIC" id="fig|1134406.4.peg.3033"/>
<keyword evidence="6" id="KW-1185">Reference proteome</keyword>
<dbReference type="OrthoDB" id="9779102at2"/>
<proteinExistence type="predicted"/>
<dbReference type="Proteomes" id="UP000050417">
    <property type="component" value="Unassembled WGS sequence"/>
</dbReference>
<feature type="chain" id="PRO_5006133045" description="Lipoprotein YerB" evidence="2">
    <location>
        <begin position="22"/>
        <end position="401"/>
    </location>
</feature>
<dbReference type="InterPro" id="IPR023158">
    <property type="entry name" value="YerB-like_sf"/>
</dbReference>
<evidence type="ECO:0000256" key="1">
    <source>
        <dbReference type="SAM" id="MobiDB-lite"/>
    </source>
</evidence>
<evidence type="ECO:0000313" key="5">
    <source>
        <dbReference type="EMBL" id="KPL70063.1"/>
    </source>
</evidence>
<dbReference type="SUPFAM" id="SSF159774">
    <property type="entry name" value="YerB-like"/>
    <property type="match status" value="1"/>
</dbReference>
<dbReference type="AlphaFoldDB" id="A0A0P6XG67"/>
<feature type="region of interest" description="Disordered" evidence="1">
    <location>
        <begin position="24"/>
        <end position="85"/>
    </location>
</feature>
<dbReference type="Pfam" id="PF11258">
    <property type="entry name" value="DUF3048"/>
    <property type="match status" value="1"/>
</dbReference>
<comment type="caution">
    <text evidence="5">The sequence shown here is derived from an EMBL/GenBank/DDBJ whole genome shotgun (WGS) entry which is preliminary data.</text>
</comment>
<dbReference type="InterPro" id="IPR035328">
    <property type="entry name" value="DUF3048_C"/>
</dbReference>
<protein>
    <recommendedName>
        <fullName evidence="7">Lipoprotein YerB</fullName>
    </recommendedName>
</protein>
<accession>A0A0P6XG67</accession>
<evidence type="ECO:0000256" key="2">
    <source>
        <dbReference type="SAM" id="SignalP"/>
    </source>
</evidence>
<dbReference type="InterPro" id="IPR021416">
    <property type="entry name" value="DUF3048_N"/>
</dbReference>
<gene>
    <name evidence="5" type="ORF">ADN00_18620</name>
</gene>
<keyword evidence="2" id="KW-0732">Signal</keyword>
<feature type="domain" description="DUF3048" evidence="3">
    <location>
        <begin position="86"/>
        <end position="228"/>
    </location>
</feature>
<dbReference type="RefSeq" id="WP_075064545.1">
    <property type="nucleotide sequence ID" value="NZ_LGCL01000045.1"/>
</dbReference>
<sequence>MFKKTTIAAVLILLLLSACQAAGVGPKTDASGSDQDASVNASSTPFQPVTPAATNTPVPTSTPIPTPTATPIQVGPSGFSENTNPLTGLQVEDPAILNRRPLMIKVANFPREGRPHAGLSSADIVFDYYIGEGTNRFMAVYYGQDAEKIGPMRSGRLVDAQLTRLYQGVLGFVSADPNKVFPVLYNNLGLRAITQMGDSCPAICDDGQHTVISVFANSAAFSQYAANRGVDVARQNLDGMYFYSVAPSGQPGQQVTLKYNAYNFSQWRYDAERGQYLAWMETADVNNNISTVELTDRNTGQQLTRDNVIILFAPYNELAPTLHEIALWNNAQGKRAVLFRDGQMIEAIWKTPGTDQPIQFFTSDGNPLPLKPGTSWIMIAGENSLLAEQDTAQYELQFRLP</sequence>
<dbReference type="Gene3D" id="3.50.90.10">
    <property type="entry name" value="YerB-like"/>
    <property type="match status" value="1"/>
</dbReference>
<organism evidence="5 6">
    <name type="scientific">Ornatilinea apprima</name>
    <dbReference type="NCBI Taxonomy" id="1134406"/>
    <lineage>
        <taxon>Bacteria</taxon>
        <taxon>Bacillati</taxon>
        <taxon>Chloroflexota</taxon>
        <taxon>Anaerolineae</taxon>
        <taxon>Anaerolineales</taxon>
        <taxon>Anaerolineaceae</taxon>
        <taxon>Ornatilinea</taxon>
    </lineage>
</organism>
<reference evidence="5 6" key="1">
    <citation type="submission" date="2015-07" db="EMBL/GenBank/DDBJ databases">
        <title>Genome sequence of Ornatilinea apprima DSM 23815.</title>
        <authorList>
            <person name="Hemp J."/>
            <person name="Ward L.M."/>
            <person name="Pace L.A."/>
            <person name="Fischer W.W."/>
        </authorList>
    </citation>
    <scope>NUCLEOTIDE SEQUENCE [LARGE SCALE GENOMIC DNA]</scope>
    <source>
        <strain evidence="5 6">P3M-1</strain>
    </source>
</reference>
<dbReference type="Pfam" id="PF17479">
    <property type="entry name" value="DUF3048_C"/>
    <property type="match status" value="1"/>
</dbReference>
<evidence type="ECO:0008006" key="7">
    <source>
        <dbReference type="Google" id="ProtNLM"/>
    </source>
</evidence>
<evidence type="ECO:0000259" key="4">
    <source>
        <dbReference type="Pfam" id="PF17479"/>
    </source>
</evidence>
<evidence type="ECO:0000313" key="6">
    <source>
        <dbReference type="Proteomes" id="UP000050417"/>
    </source>
</evidence>
<feature type="compositionally biased region" description="Low complexity" evidence="1">
    <location>
        <begin position="49"/>
        <end position="59"/>
    </location>
</feature>
<dbReference type="STRING" id="1134406.ADN00_18620"/>
<feature type="domain" description="DUF3048" evidence="4">
    <location>
        <begin position="255"/>
        <end position="377"/>
    </location>
</feature>
<dbReference type="EMBL" id="LGCL01000045">
    <property type="protein sequence ID" value="KPL70063.1"/>
    <property type="molecule type" value="Genomic_DNA"/>
</dbReference>
<dbReference type="PROSITE" id="PS51257">
    <property type="entry name" value="PROKAR_LIPOPROTEIN"/>
    <property type="match status" value="1"/>
</dbReference>
<name>A0A0P6XG67_9CHLR</name>